<gene>
    <name evidence="2" type="ORF">KC729_19510</name>
</gene>
<dbReference type="InterPro" id="IPR015943">
    <property type="entry name" value="WD40/YVTN_repeat-like_dom_sf"/>
</dbReference>
<dbReference type="PANTHER" id="PTHR19879">
    <property type="entry name" value="TRANSCRIPTION INITIATION FACTOR TFIID"/>
    <property type="match status" value="1"/>
</dbReference>
<name>A0A956RRB7_UNCEI</name>
<sequence>GEGMTFKIDLQGNQSSTWFGGIPGVVCDAEGRYVAGSTDLVAGRRRFTKVWDSVADTTAVFESDHESVATHGFSEDGRLFMECGARFELRDPRTGQAEALSDRIELGWILRDRSWLCWGNHDDGVWISKLDLSEARQIPSLDWGNVFAVDGRGLVALAEPDNSVLLVSLEDGSRRRFLGHTAEIRDLEFDPLGRWLASASADGTIRLWPLDAANDGVPESGSDVIRLIGTATTLRAVNDESAPTRYVIENGVFPGWDHLSAP</sequence>
<dbReference type="EMBL" id="JAGQHR010000882">
    <property type="protein sequence ID" value="MCA9729880.1"/>
    <property type="molecule type" value="Genomic_DNA"/>
</dbReference>
<dbReference type="PROSITE" id="PS50294">
    <property type="entry name" value="WD_REPEATS_REGION"/>
    <property type="match status" value="1"/>
</dbReference>
<evidence type="ECO:0000313" key="3">
    <source>
        <dbReference type="Proteomes" id="UP000697710"/>
    </source>
</evidence>
<organism evidence="2 3">
    <name type="scientific">Eiseniibacteriota bacterium</name>
    <dbReference type="NCBI Taxonomy" id="2212470"/>
    <lineage>
        <taxon>Bacteria</taxon>
        <taxon>Candidatus Eiseniibacteriota</taxon>
    </lineage>
</organism>
<evidence type="ECO:0000256" key="1">
    <source>
        <dbReference type="PROSITE-ProRule" id="PRU00221"/>
    </source>
</evidence>
<evidence type="ECO:0008006" key="4">
    <source>
        <dbReference type="Google" id="ProtNLM"/>
    </source>
</evidence>
<reference evidence="2" key="1">
    <citation type="submission" date="2020-04" db="EMBL/GenBank/DDBJ databases">
        <authorList>
            <person name="Zhang T."/>
        </authorList>
    </citation>
    <scope>NUCLEOTIDE SEQUENCE</scope>
    <source>
        <strain evidence="2">HKST-UBA01</strain>
    </source>
</reference>
<evidence type="ECO:0000313" key="2">
    <source>
        <dbReference type="EMBL" id="MCA9729880.1"/>
    </source>
</evidence>
<dbReference type="SMART" id="SM00320">
    <property type="entry name" value="WD40"/>
    <property type="match status" value="1"/>
</dbReference>
<dbReference type="Proteomes" id="UP000697710">
    <property type="component" value="Unassembled WGS sequence"/>
</dbReference>
<accession>A0A956RRB7</accession>
<feature type="repeat" description="WD" evidence="1">
    <location>
        <begin position="177"/>
        <end position="208"/>
    </location>
</feature>
<dbReference type="Pfam" id="PF00400">
    <property type="entry name" value="WD40"/>
    <property type="match status" value="1"/>
</dbReference>
<protein>
    <recommendedName>
        <fullName evidence="4">WD40 repeat domain-containing protein</fullName>
    </recommendedName>
</protein>
<feature type="non-terminal residue" evidence="2">
    <location>
        <position position="1"/>
    </location>
</feature>
<dbReference type="PANTHER" id="PTHR19879:SF9">
    <property type="entry name" value="TRANSCRIPTION INITIATION FACTOR TFIID SUBUNIT 5"/>
    <property type="match status" value="1"/>
</dbReference>
<reference evidence="2" key="2">
    <citation type="journal article" date="2021" name="Microbiome">
        <title>Successional dynamics and alternative stable states in a saline activated sludge microbial community over 9 years.</title>
        <authorList>
            <person name="Wang Y."/>
            <person name="Ye J."/>
            <person name="Ju F."/>
            <person name="Liu L."/>
            <person name="Boyd J.A."/>
            <person name="Deng Y."/>
            <person name="Parks D.H."/>
            <person name="Jiang X."/>
            <person name="Yin X."/>
            <person name="Woodcroft B.J."/>
            <person name="Tyson G.W."/>
            <person name="Hugenholtz P."/>
            <person name="Polz M.F."/>
            <person name="Zhang T."/>
        </authorList>
    </citation>
    <scope>NUCLEOTIDE SEQUENCE</scope>
    <source>
        <strain evidence="2">HKST-UBA01</strain>
    </source>
</reference>
<dbReference type="SUPFAM" id="SSF50960">
    <property type="entry name" value="TolB, C-terminal domain"/>
    <property type="match status" value="1"/>
</dbReference>
<dbReference type="PROSITE" id="PS50082">
    <property type="entry name" value="WD_REPEATS_2"/>
    <property type="match status" value="1"/>
</dbReference>
<comment type="caution">
    <text evidence="2">The sequence shown here is derived from an EMBL/GenBank/DDBJ whole genome shotgun (WGS) entry which is preliminary data.</text>
</comment>
<dbReference type="Gene3D" id="2.130.10.10">
    <property type="entry name" value="YVTN repeat-like/Quinoprotein amine dehydrogenase"/>
    <property type="match status" value="1"/>
</dbReference>
<proteinExistence type="predicted"/>
<dbReference type="AlphaFoldDB" id="A0A956RRB7"/>
<keyword evidence="1" id="KW-0853">WD repeat</keyword>
<dbReference type="InterPro" id="IPR001680">
    <property type="entry name" value="WD40_rpt"/>
</dbReference>